<dbReference type="InterPro" id="IPR032783">
    <property type="entry name" value="AraC_lig"/>
</dbReference>
<dbReference type="Gene3D" id="1.10.10.60">
    <property type="entry name" value="Homeodomain-like"/>
    <property type="match status" value="2"/>
</dbReference>
<dbReference type="EMBL" id="FXTT01000001">
    <property type="protein sequence ID" value="SMP02069.1"/>
    <property type="molecule type" value="Genomic_DNA"/>
</dbReference>
<dbReference type="InterPro" id="IPR009057">
    <property type="entry name" value="Homeodomain-like_sf"/>
</dbReference>
<protein>
    <submittedName>
        <fullName evidence="5">Transcriptional regulator, AraC family</fullName>
    </submittedName>
</protein>
<evidence type="ECO:0000256" key="1">
    <source>
        <dbReference type="ARBA" id="ARBA00023015"/>
    </source>
</evidence>
<dbReference type="SMART" id="SM00342">
    <property type="entry name" value="HTH_ARAC"/>
    <property type="match status" value="1"/>
</dbReference>
<evidence type="ECO:0000256" key="3">
    <source>
        <dbReference type="ARBA" id="ARBA00023163"/>
    </source>
</evidence>
<dbReference type="Proteomes" id="UP001157914">
    <property type="component" value="Unassembled WGS sequence"/>
</dbReference>
<feature type="domain" description="HTH araC/xylS-type" evidence="4">
    <location>
        <begin position="174"/>
        <end position="271"/>
    </location>
</feature>
<comment type="caution">
    <text evidence="5">The sequence shown here is derived from an EMBL/GenBank/DDBJ whole genome shotgun (WGS) entry which is preliminary data.</text>
</comment>
<dbReference type="RefSeq" id="WP_208997075.1">
    <property type="nucleotide sequence ID" value="NZ_BAAAEA010000001.1"/>
</dbReference>
<dbReference type="PROSITE" id="PS00041">
    <property type="entry name" value="HTH_ARAC_FAMILY_1"/>
    <property type="match status" value="1"/>
</dbReference>
<dbReference type="PANTHER" id="PTHR46796">
    <property type="entry name" value="HTH-TYPE TRANSCRIPTIONAL ACTIVATOR RHAS-RELATED"/>
    <property type="match status" value="1"/>
</dbReference>
<reference evidence="5 6" key="1">
    <citation type="submission" date="2017-05" db="EMBL/GenBank/DDBJ databases">
        <authorList>
            <person name="Varghese N."/>
            <person name="Submissions S."/>
        </authorList>
    </citation>
    <scope>NUCLEOTIDE SEQUENCE [LARGE SCALE GENOMIC DNA]</scope>
    <source>
        <strain evidence="5 6">DSM 15949</strain>
    </source>
</reference>
<evidence type="ECO:0000313" key="5">
    <source>
        <dbReference type="EMBL" id="SMP02069.1"/>
    </source>
</evidence>
<evidence type="ECO:0000259" key="4">
    <source>
        <dbReference type="PROSITE" id="PS01124"/>
    </source>
</evidence>
<keyword evidence="2" id="KW-0238">DNA-binding</keyword>
<dbReference type="PROSITE" id="PS01124">
    <property type="entry name" value="HTH_ARAC_FAMILY_2"/>
    <property type="match status" value="1"/>
</dbReference>
<sequence>MIRGTEMQVPYRTSFNGKLDRLSSLIDRLRVQVSQSALSDPDCETALLWVCETPAKTQRLILCPTDNEDDRAFTGLAPRPDERVKVSARIAISGVGKQLISALPDCLSVELSDDPYLQAVVTPLIEEVVMPRCGGQAVFQRLCEVVVIRLLRHAMAEGKVNTGLLNGLAHPRIAEALVGIHEAPAEAWSLEKLAQTAGMSRTQFAVTFKDLVGVTPMGYLASWRLEIAREELESGRQVKSVANLCGFSSPAAFSRAYSKRFGVPPRGARAAS</sequence>
<organism evidence="5 6">
    <name type="scientific">Roseibium denhamense</name>
    <dbReference type="NCBI Taxonomy" id="76305"/>
    <lineage>
        <taxon>Bacteria</taxon>
        <taxon>Pseudomonadati</taxon>
        <taxon>Pseudomonadota</taxon>
        <taxon>Alphaproteobacteria</taxon>
        <taxon>Hyphomicrobiales</taxon>
        <taxon>Stappiaceae</taxon>
        <taxon>Roseibium</taxon>
    </lineage>
</organism>
<dbReference type="SUPFAM" id="SSF46689">
    <property type="entry name" value="Homeodomain-like"/>
    <property type="match status" value="2"/>
</dbReference>
<dbReference type="InterPro" id="IPR018060">
    <property type="entry name" value="HTH_AraC"/>
</dbReference>
<name>A0ABY1N9E9_9HYPH</name>
<keyword evidence="1" id="KW-0805">Transcription regulation</keyword>
<dbReference type="InterPro" id="IPR050204">
    <property type="entry name" value="AraC_XylS_family_regulators"/>
</dbReference>
<dbReference type="PANTHER" id="PTHR46796:SF7">
    <property type="entry name" value="ARAC FAMILY TRANSCRIPTIONAL REGULATOR"/>
    <property type="match status" value="1"/>
</dbReference>
<dbReference type="Pfam" id="PF12852">
    <property type="entry name" value="Cupin_6"/>
    <property type="match status" value="1"/>
</dbReference>
<dbReference type="InterPro" id="IPR018062">
    <property type="entry name" value="HTH_AraC-typ_CS"/>
</dbReference>
<gene>
    <name evidence="5" type="ORF">SAMN06265374_0419</name>
</gene>
<keyword evidence="3" id="KW-0804">Transcription</keyword>
<accession>A0ABY1N9E9</accession>
<dbReference type="Pfam" id="PF12833">
    <property type="entry name" value="HTH_18"/>
    <property type="match status" value="1"/>
</dbReference>
<evidence type="ECO:0000256" key="2">
    <source>
        <dbReference type="ARBA" id="ARBA00023125"/>
    </source>
</evidence>
<proteinExistence type="predicted"/>
<evidence type="ECO:0000313" key="6">
    <source>
        <dbReference type="Proteomes" id="UP001157914"/>
    </source>
</evidence>
<keyword evidence="6" id="KW-1185">Reference proteome</keyword>